<dbReference type="Pfam" id="PF05954">
    <property type="entry name" value="Phage_GPD"/>
    <property type="match status" value="1"/>
</dbReference>
<feature type="domain" description="Gp5/Type VI secretion system Vgr protein OB-fold" evidence="2">
    <location>
        <begin position="390"/>
        <end position="457"/>
    </location>
</feature>
<proteinExistence type="inferred from homology"/>
<evidence type="ECO:0000313" key="6">
    <source>
        <dbReference type="Proteomes" id="UP000441404"/>
    </source>
</evidence>
<gene>
    <name evidence="4" type="primary">tssI</name>
    <name evidence="5" type="ORF">GHO39_01965</name>
    <name evidence="4" type="ORF">GHO40_03310</name>
</gene>
<dbReference type="Pfam" id="PF04717">
    <property type="entry name" value="Phage_base_V"/>
    <property type="match status" value="1"/>
</dbReference>
<dbReference type="SUPFAM" id="SSF69349">
    <property type="entry name" value="Phage fibre proteins"/>
    <property type="match status" value="1"/>
</dbReference>
<dbReference type="Pfam" id="PF22178">
    <property type="entry name" value="Gp5_trimer_C"/>
    <property type="match status" value="1"/>
</dbReference>
<dbReference type="InterPro" id="IPR006531">
    <property type="entry name" value="Gp5/Vgr_OB"/>
</dbReference>
<evidence type="ECO:0000259" key="3">
    <source>
        <dbReference type="Pfam" id="PF22178"/>
    </source>
</evidence>
<dbReference type="InterPro" id="IPR054030">
    <property type="entry name" value="Gp5_Vgr_C"/>
</dbReference>
<feature type="domain" description="Gp5/Type VI secretion system Vgr C-terminal trimerisation" evidence="3">
    <location>
        <begin position="474"/>
        <end position="577"/>
    </location>
</feature>
<evidence type="ECO:0000259" key="2">
    <source>
        <dbReference type="Pfam" id="PF04717"/>
    </source>
</evidence>
<evidence type="ECO:0000256" key="1">
    <source>
        <dbReference type="ARBA" id="ARBA00005558"/>
    </source>
</evidence>
<dbReference type="Gene3D" id="2.30.110.50">
    <property type="match status" value="1"/>
</dbReference>
<reference evidence="6 7" key="1">
    <citation type="submission" date="2019-10" db="EMBL/GenBank/DDBJ databases">
        <title>Evaluation of single-gene subtyping targets for Pseudomonas.</title>
        <authorList>
            <person name="Reichler S.J."/>
            <person name="Orsi R.H."/>
            <person name="Wiedmann M."/>
            <person name="Martin N.H."/>
            <person name="Murphy S.I."/>
        </authorList>
    </citation>
    <scope>NUCLEOTIDE SEQUENCE [LARGE SCALE GENOMIC DNA]</scope>
    <source>
        <strain evidence="5 7">FSL R10-3254</strain>
        <strain evidence="4 6">FSL R10-3257</strain>
    </source>
</reference>
<comment type="similarity">
    <text evidence="1">Belongs to the VgrG protein family.</text>
</comment>
<dbReference type="AlphaFoldDB" id="A0A6A7YJC7"/>
<dbReference type="EMBL" id="WIWJ01000004">
    <property type="protein sequence ID" value="MQT45764.1"/>
    <property type="molecule type" value="Genomic_DNA"/>
</dbReference>
<dbReference type="SUPFAM" id="SSF69255">
    <property type="entry name" value="gp5 N-terminal domain-like"/>
    <property type="match status" value="1"/>
</dbReference>
<sequence>MPRQSDLRFTFEPLQGDAFEVVEFKLEEGLSQPFKLTLDLVSHDPAVDFNRVLDLGALFTVWRGETPVRYVHGLVSLFRQGDTGFRRTRYHAVIEPTLARAGLRSNWRMFQYKTVPEIITLVLKGQRITDVEKQICFDHQTREYCVQAGETDLDFIARLAAEEGLLYTFEHRTDGHTLILTDRVGGLGTIGTHKDCPVLYQPMGGGDSSEPSLHRFSYTEQVRTSRQVQRDYTFTHPRYNQQHTADGGLALKNQHKDYERYDYPGRYKRDAAGKPFTKTRLHALRSDARMAELEGDDARLQPGLAFDLSEHPRPDFNDRWRSIALEHTGKQHSSLQEEAGGSDYSTTYHLKASAIRWDAEWKAPLQPKPCIDGPHTATVVGPPGEEIYCDEWGRVKVSFPWDRDSQENDHSSCWIRVTQGWAGTLWGAMAVPRIGQELIISYLDGDPDQPIATGRAYRQANLPPYELPKHKTRMTIKSRTHKGTGFNELRFEDEVGQQEVYIHAERDKNVHIKHDNTTFVGNDRKEQVARDETLEIGRDRTERVGHDERVAVGQDQRLKIGRDRIQTLGRHYRSSIGGDHTEEIANNRSVKVAANCDSQIGGSSSHAVRHRYSLSAGQLIEQNTTVFDVAAGQRIVLRAPGGSITLDSNGITLDGLAIHIKGPVASTPLGTGNPLDSTPVLPAPPGAYLGRYTLLKNDQRAFAGYRYRITKGAVLLTEGLTCPAGGTDWTVTDASTSVQAHKAVMREDQRITETWQPYLKGIDEPAESIDPKDIFADEFVDLHGGDLD</sequence>
<protein>
    <submittedName>
        <fullName evidence="4">Type VI secretion system tip protein VgrG</fullName>
    </submittedName>
</protein>
<dbReference type="Gene3D" id="3.55.50.10">
    <property type="entry name" value="Baseplate protein-like domains"/>
    <property type="match status" value="1"/>
</dbReference>
<dbReference type="EMBL" id="WIWI01000004">
    <property type="protein sequence ID" value="MQT87933.1"/>
    <property type="molecule type" value="Genomic_DNA"/>
</dbReference>
<evidence type="ECO:0000313" key="4">
    <source>
        <dbReference type="EMBL" id="MQT45764.1"/>
    </source>
</evidence>
<dbReference type="Proteomes" id="UP000441404">
    <property type="component" value="Unassembled WGS sequence"/>
</dbReference>
<dbReference type="Proteomes" id="UP000489190">
    <property type="component" value="Unassembled WGS sequence"/>
</dbReference>
<dbReference type="NCBIfam" id="TIGR03361">
    <property type="entry name" value="VI_Rhs_Vgr"/>
    <property type="match status" value="1"/>
</dbReference>
<evidence type="ECO:0000313" key="5">
    <source>
        <dbReference type="EMBL" id="MQT87933.1"/>
    </source>
</evidence>
<name>A0A6A7YJC7_9PSED</name>
<dbReference type="InterPro" id="IPR037026">
    <property type="entry name" value="Vgr_OB-fold_dom_sf"/>
</dbReference>
<organism evidence="4 6">
    <name type="scientific">Pseudomonas helleri</name>
    <dbReference type="NCBI Taxonomy" id="1608996"/>
    <lineage>
        <taxon>Bacteria</taxon>
        <taxon>Pseudomonadati</taxon>
        <taxon>Pseudomonadota</taxon>
        <taxon>Gammaproteobacteria</taxon>
        <taxon>Pseudomonadales</taxon>
        <taxon>Pseudomonadaceae</taxon>
        <taxon>Pseudomonas</taxon>
    </lineage>
</organism>
<comment type="caution">
    <text evidence="4">The sequence shown here is derived from an EMBL/GenBank/DDBJ whole genome shotgun (WGS) entry which is preliminary data.</text>
</comment>
<dbReference type="Gene3D" id="2.40.50.230">
    <property type="entry name" value="Gp5 N-terminal domain"/>
    <property type="match status" value="1"/>
</dbReference>
<evidence type="ECO:0000313" key="7">
    <source>
        <dbReference type="Proteomes" id="UP000489190"/>
    </source>
</evidence>
<dbReference type="NCBIfam" id="TIGR01646">
    <property type="entry name" value="vgr_GE"/>
    <property type="match status" value="1"/>
</dbReference>
<accession>A0A6A7YJC7</accession>
<dbReference type="RefSeq" id="WP_153326431.1">
    <property type="nucleotide sequence ID" value="NZ_WIWI01000004.1"/>
</dbReference>
<dbReference type="SUPFAM" id="SSF69279">
    <property type="entry name" value="Phage tail proteins"/>
    <property type="match status" value="2"/>
</dbReference>
<dbReference type="Gene3D" id="4.10.220.110">
    <property type="match status" value="1"/>
</dbReference>
<dbReference type="InterPro" id="IPR006533">
    <property type="entry name" value="T6SS_Vgr_RhsGE"/>
</dbReference>
<dbReference type="InterPro" id="IPR017847">
    <property type="entry name" value="T6SS_RhsGE_Vgr_subset"/>
</dbReference>